<dbReference type="InterPro" id="IPR028098">
    <property type="entry name" value="Glyco_trans_4-like_N"/>
</dbReference>
<feature type="domain" description="Glycosyl transferase family 1" evidence="1">
    <location>
        <begin position="196"/>
        <end position="357"/>
    </location>
</feature>
<accession>A0A926Z5C1</accession>
<dbReference type="CDD" id="cd03801">
    <property type="entry name" value="GT4_PimA-like"/>
    <property type="match status" value="1"/>
</dbReference>
<keyword evidence="4" id="KW-1185">Reference proteome</keyword>
<gene>
    <name evidence="3" type="ORF">H6F44_08260</name>
</gene>
<dbReference type="PANTHER" id="PTHR12526">
    <property type="entry name" value="GLYCOSYLTRANSFERASE"/>
    <property type="match status" value="1"/>
</dbReference>
<evidence type="ECO:0000313" key="4">
    <source>
        <dbReference type="Proteomes" id="UP000631421"/>
    </source>
</evidence>
<reference evidence="3" key="1">
    <citation type="journal article" date="2015" name="ISME J.">
        <title>Draft Genome Sequence of Streptomyces incarnatus NRRL8089, which Produces the Nucleoside Antibiotic Sinefungin.</title>
        <authorList>
            <person name="Oshima K."/>
            <person name="Hattori M."/>
            <person name="Shimizu H."/>
            <person name="Fukuda K."/>
            <person name="Nemoto M."/>
            <person name="Inagaki K."/>
            <person name="Tamura T."/>
        </authorList>
    </citation>
    <scope>NUCLEOTIDE SEQUENCE</scope>
    <source>
        <strain evidence="3">FACHB-1277</strain>
    </source>
</reference>
<evidence type="ECO:0000313" key="3">
    <source>
        <dbReference type="EMBL" id="MBD2150111.1"/>
    </source>
</evidence>
<dbReference type="AlphaFoldDB" id="A0A926Z5C1"/>
<dbReference type="Pfam" id="PF00534">
    <property type="entry name" value="Glycos_transf_1"/>
    <property type="match status" value="1"/>
</dbReference>
<dbReference type="PANTHER" id="PTHR12526:SF630">
    <property type="entry name" value="GLYCOSYLTRANSFERASE"/>
    <property type="match status" value="1"/>
</dbReference>
<dbReference type="GO" id="GO:0016757">
    <property type="term" value="F:glycosyltransferase activity"/>
    <property type="evidence" value="ECO:0007669"/>
    <property type="project" value="InterPro"/>
</dbReference>
<dbReference type="Proteomes" id="UP000631421">
    <property type="component" value="Unassembled WGS sequence"/>
</dbReference>
<dbReference type="Pfam" id="PF13439">
    <property type="entry name" value="Glyco_transf_4"/>
    <property type="match status" value="1"/>
</dbReference>
<evidence type="ECO:0000259" key="1">
    <source>
        <dbReference type="Pfam" id="PF00534"/>
    </source>
</evidence>
<reference evidence="3" key="2">
    <citation type="submission" date="2020-08" db="EMBL/GenBank/DDBJ databases">
        <authorList>
            <person name="Chen M."/>
            <person name="Teng W."/>
            <person name="Zhao L."/>
            <person name="Hu C."/>
            <person name="Zhou Y."/>
            <person name="Han B."/>
            <person name="Song L."/>
            <person name="Shu W."/>
        </authorList>
    </citation>
    <scope>NUCLEOTIDE SEQUENCE</scope>
    <source>
        <strain evidence="3">FACHB-1277</strain>
    </source>
</reference>
<sequence>MINESKQTLRVLQIIDDASIGGGQIHVLLLSKYLLSMDIKVTIATASVGWLVEQANILDIPVCPIDISNKITWRAFESIHRLLKIQDFDVIHTHGGTAGFWGRLVAKILQHKSKIIHSYHGLHYLNIFQNRQMRQRLKNILFKTIDQLTLNVTDHIICVCLSDYEKAITANVASPSKTSIVNYGIDIVKFSQPINKEISRKIFDIAPTEFIFGNVGRLHEQKGHQYLLKAFAKVSDRARLLIIGDGDLKDELIKLADDLQISDRITFLGARSDVHEFLSAIDVFVMPSLWEGQPIALLEALAMGKPCIVSDVDGISEVITNNVNGYLVKPKDIAGLTQAMNQSIDNPEVLKQLANSGVNTITEKFLAQNMAKAIADIYLTQII</sequence>
<dbReference type="EMBL" id="JACJPY010000019">
    <property type="protein sequence ID" value="MBD2150111.1"/>
    <property type="molecule type" value="Genomic_DNA"/>
</dbReference>
<name>A0A926Z5C1_9CYAN</name>
<dbReference type="InterPro" id="IPR001296">
    <property type="entry name" value="Glyco_trans_1"/>
</dbReference>
<feature type="domain" description="Glycosyltransferase subfamily 4-like N-terminal" evidence="2">
    <location>
        <begin position="20"/>
        <end position="187"/>
    </location>
</feature>
<dbReference type="Gene3D" id="3.40.50.2000">
    <property type="entry name" value="Glycogen Phosphorylase B"/>
    <property type="match status" value="2"/>
</dbReference>
<dbReference type="SUPFAM" id="SSF53756">
    <property type="entry name" value="UDP-Glycosyltransferase/glycogen phosphorylase"/>
    <property type="match status" value="1"/>
</dbReference>
<evidence type="ECO:0000259" key="2">
    <source>
        <dbReference type="Pfam" id="PF13439"/>
    </source>
</evidence>
<comment type="caution">
    <text evidence="3">The sequence shown here is derived from an EMBL/GenBank/DDBJ whole genome shotgun (WGS) entry which is preliminary data.</text>
</comment>
<proteinExistence type="predicted"/>
<protein>
    <submittedName>
        <fullName evidence="3">Glycosyltransferase family 4 protein</fullName>
    </submittedName>
</protein>
<organism evidence="3 4">
    <name type="scientific">Pseudanabaena cinerea FACHB-1277</name>
    <dbReference type="NCBI Taxonomy" id="2949581"/>
    <lineage>
        <taxon>Bacteria</taxon>
        <taxon>Bacillati</taxon>
        <taxon>Cyanobacteriota</taxon>
        <taxon>Cyanophyceae</taxon>
        <taxon>Pseudanabaenales</taxon>
        <taxon>Pseudanabaenaceae</taxon>
        <taxon>Pseudanabaena</taxon>
        <taxon>Pseudanabaena cinerea</taxon>
    </lineage>
</organism>
<dbReference type="RefSeq" id="WP_190350476.1">
    <property type="nucleotide sequence ID" value="NZ_JACJPY010000019.1"/>
</dbReference>